<evidence type="ECO:0008006" key="5">
    <source>
        <dbReference type="Google" id="ProtNLM"/>
    </source>
</evidence>
<gene>
    <name evidence="3" type="ORF">ACFFHU_14255</name>
</gene>
<keyword evidence="2" id="KW-1133">Transmembrane helix</keyword>
<keyword evidence="2" id="KW-0812">Transmembrane</keyword>
<accession>A0ABV6NX05</accession>
<evidence type="ECO:0000313" key="4">
    <source>
        <dbReference type="Proteomes" id="UP001589894"/>
    </source>
</evidence>
<dbReference type="RefSeq" id="WP_377338982.1">
    <property type="nucleotide sequence ID" value="NZ_JBHLUE010000011.1"/>
</dbReference>
<evidence type="ECO:0000256" key="1">
    <source>
        <dbReference type="SAM" id="MobiDB-lite"/>
    </source>
</evidence>
<feature type="region of interest" description="Disordered" evidence="1">
    <location>
        <begin position="178"/>
        <end position="200"/>
    </location>
</feature>
<organism evidence="3 4">
    <name type="scientific">Plantactinospora siamensis</name>
    <dbReference type="NCBI Taxonomy" id="555372"/>
    <lineage>
        <taxon>Bacteria</taxon>
        <taxon>Bacillati</taxon>
        <taxon>Actinomycetota</taxon>
        <taxon>Actinomycetes</taxon>
        <taxon>Micromonosporales</taxon>
        <taxon>Micromonosporaceae</taxon>
        <taxon>Plantactinospora</taxon>
    </lineage>
</organism>
<sequence>MHRMMGWPLWARGIVLGALFGCLTAGWRLLADPGAGSRFAALLFLVGGVPYGMIMALFTARQQRRFDPADGPRLTDAERRQAFEAVRRGVPPDNPRVAAAALAVARLQLGQRGGAAGAAILVGGLAVLTAALAVFDRPAYWIPTLVLAALAPALTRQTALARRRSADYLVLARIDPGNRSADPAAPRQTTAGSGPAAGTA</sequence>
<reference evidence="3 4" key="1">
    <citation type="submission" date="2024-09" db="EMBL/GenBank/DDBJ databases">
        <authorList>
            <person name="Sun Q."/>
            <person name="Mori K."/>
        </authorList>
    </citation>
    <scope>NUCLEOTIDE SEQUENCE [LARGE SCALE GENOMIC DNA]</scope>
    <source>
        <strain evidence="3 4">TBRC 2205</strain>
    </source>
</reference>
<comment type="caution">
    <text evidence="3">The sequence shown here is derived from an EMBL/GenBank/DDBJ whole genome shotgun (WGS) entry which is preliminary data.</text>
</comment>
<protein>
    <recommendedName>
        <fullName evidence="5">Integral membrane protein</fullName>
    </recommendedName>
</protein>
<feature type="transmembrane region" description="Helical" evidence="2">
    <location>
        <begin position="115"/>
        <end position="133"/>
    </location>
</feature>
<evidence type="ECO:0000313" key="3">
    <source>
        <dbReference type="EMBL" id="MFC0565295.1"/>
    </source>
</evidence>
<dbReference type="EMBL" id="JBHLUE010000011">
    <property type="protein sequence ID" value="MFC0565295.1"/>
    <property type="molecule type" value="Genomic_DNA"/>
</dbReference>
<keyword evidence="2" id="KW-0472">Membrane</keyword>
<feature type="transmembrane region" description="Helical" evidence="2">
    <location>
        <begin position="139"/>
        <end position="155"/>
    </location>
</feature>
<feature type="transmembrane region" description="Helical" evidence="2">
    <location>
        <begin position="41"/>
        <end position="60"/>
    </location>
</feature>
<proteinExistence type="predicted"/>
<keyword evidence="4" id="KW-1185">Reference proteome</keyword>
<feature type="compositionally biased region" description="Low complexity" evidence="1">
    <location>
        <begin position="189"/>
        <end position="200"/>
    </location>
</feature>
<dbReference type="Proteomes" id="UP001589894">
    <property type="component" value="Unassembled WGS sequence"/>
</dbReference>
<evidence type="ECO:0000256" key="2">
    <source>
        <dbReference type="SAM" id="Phobius"/>
    </source>
</evidence>
<name>A0ABV6NX05_9ACTN</name>